<keyword evidence="2" id="KW-1185">Reference proteome</keyword>
<dbReference type="EMBL" id="JAWDJW010000222">
    <property type="protein sequence ID" value="KAK3081265.1"/>
    <property type="molecule type" value="Genomic_DNA"/>
</dbReference>
<accession>A0ACC3DX01</accession>
<sequence length="469" mass="53474">MSNFRVIERSTPCQHIREYPRNTSTSQEEVLELAAKQYVPLDNPNPQPGDITFIACHANSMVKEMYEPLWDELHARSRASGFRIRSIWMADVAHQGESYLKNEDKIGNDPHFFDHGRDLLNMINLHREEFPRPIIGIGHSMGTTSLLGLSLMHPRLLTSMILIDTVFARVPAPNFYAIAKLGTFRPDVFHNQEEAEAALRTSPVYKTFDSRVRKIGLDHAFRPLPTLLHPTRPSKIKSPGNLESPELFRPEEHRRPVTLRTPKHQETFSLMRPNYESKQANAPEDGKTPCRESIATHPDIHPSSPSQAPFYIPTSKYSLDAYNLRSLRPSVLYVWGEKSPYANADERAYKLENTGTGPGGSGGQRLGRVEEAVVRDAGHFVCFERVDETARLLASWIERELGVMREVDKLNERDGEWRDKDRREKQMIDDAWVEGVRKWDGARRKAKEGGSNGERGAMRGRTEMRASKL</sequence>
<protein>
    <submittedName>
        <fullName evidence="1">Uncharacterized protein</fullName>
    </submittedName>
</protein>
<organism evidence="1 2">
    <name type="scientific">Coniosporium uncinatum</name>
    <dbReference type="NCBI Taxonomy" id="93489"/>
    <lineage>
        <taxon>Eukaryota</taxon>
        <taxon>Fungi</taxon>
        <taxon>Dikarya</taxon>
        <taxon>Ascomycota</taxon>
        <taxon>Pezizomycotina</taxon>
        <taxon>Dothideomycetes</taxon>
        <taxon>Dothideomycetes incertae sedis</taxon>
        <taxon>Coniosporium</taxon>
    </lineage>
</organism>
<name>A0ACC3DX01_9PEZI</name>
<comment type="caution">
    <text evidence="1">The sequence shown here is derived from an EMBL/GenBank/DDBJ whole genome shotgun (WGS) entry which is preliminary data.</text>
</comment>
<proteinExistence type="predicted"/>
<reference evidence="1" key="1">
    <citation type="submission" date="2024-09" db="EMBL/GenBank/DDBJ databases">
        <title>Black Yeasts Isolated from many extreme environments.</title>
        <authorList>
            <person name="Coleine C."/>
            <person name="Stajich J.E."/>
            <person name="Selbmann L."/>
        </authorList>
    </citation>
    <scope>NUCLEOTIDE SEQUENCE</scope>
    <source>
        <strain evidence="1">CCFEE 5737</strain>
    </source>
</reference>
<evidence type="ECO:0000313" key="1">
    <source>
        <dbReference type="EMBL" id="KAK3081265.1"/>
    </source>
</evidence>
<gene>
    <name evidence="1" type="ORF">LTS18_008491</name>
</gene>
<evidence type="ECO:0000313" key="2">
    <source>
        <dbReference type="Proteomes" id="UP001186974"/>
    </source>
</evidence>
<dbReference type="Proteomes" id="UP001186974">
    <property type="component" value="Unassembled WGS sequence"/>
</dbReference>